<dbReference type="InterPro" id="IPR029058">
    <property type="entry name" value="AB_hydrolase_fold"/>
</dbReference>
<keyword evidence="1" id="KW-0378">Hydrolase</keyword>
<dbReference type="FunFam" id="3.40.50.1820:FF:000025">
    <property type="entry name" value="putative methylesterase 11, chloroplastic"/>
    <property type="match status" value="1"/>
</dbReference>
<dbReference type="InterPro" id="IPR045889">
    <property type="entry name" value="MES/HNL"/>
</dbReference>
<dbReference type="AlphaFoldDB" id="A0A8J5F8L8"/>
<gene>
    <name evidence="4" type="ORF">ZIOFF_058861</name>
</gene>
<dbReference type="GO" id="GO:0080031">
    <property type="term" value="F:methyl salicylate esterase activity"/>
    <property type="evidence" value="ECO:0007669"/>
    <property type="project" value="TreeGrafter"/>
</dbReference>
<dbReference type="GO" id="GO:0080032">
    <property type="term" value="F:methyl jasmonate esterase activity"/>
    <property type="evidence" value="ECO:0007669"/>
    <property type="project" value="TreeGrafter"/>
</dbReference>
<evidence type="ECO:0000256" key="1">
    <source>
        <dbReference type="ARBA" id="ARBA00022801"/>
    </source>
</evidence>
<dbReference type="Pfam" id="PF12697">
    <property type="entry name" value="Abhydrolase_6"/>
    <property type="match status" value="1"/>
</dbReference>
<dbReference type="Gene3D" id="3.40.50.1820">
    <property type="entry name" value="alpha/beta hydrolase"/>
    <property type="match status" value="1"/>
</dbReference>
<dbReference type="SUPFAM" id="SSF53474">
    <property type="entry name" value="alpha/beta-Hydrolases"/>
    <property type="match status" value="1"/>
</dbReference>
<sequence length="429" mass="46723">MAKSNCCFSLSFSTRPENRRRLVSQDLRSSSDTRGMGVVLSCFSNADLAHRQQQQRRQAAGNHLPALSAEVAAAIGIGSEDRSGNGRSERKGLDEAVLTHEQALAAVLLLRQNGGAPGESAFDKSSSLRVPGHGQKRQVLPRSSSSRPRSLVDPVMQPQLLVNQDLKVDNLETKHFVLVHGGGFGAWCWYKSIALLEDSGFKVSAIDLTGSGISSFDTNKVTSLAEYAKPLTSFLETVGDMNKVILVGHDFGGACVSYAMEVLPSKVAKSIFICAAMPINGQNILDMFSEEAGMNDLMRQAQVFVYSNGQDLPPTAIDLDKSLLKELLFNQSPSKDVALALVSMRSIPFAPVLEKLSLTEKNYGSVRRFFIETTDDNAMPLPVQQRLSDVNPPEKVFRLKGSDHSPFFSKPQALHKILVEIATMPSNQS</sequence>
<evidence type="ECO:0000256" key="2">
    <source>
        <dbReference type="SAM" id="MobiDB-lite"/>
    </source>
</evidence>
<name>A0A8J5F8L8_ZINOF</name>
<keyword evidence="5" id="KW-1185">Reference proteome</keyword>
<comment type="caution">
    <text evidence="4">The sequence shown here is derived from an EMBL/GenBank/DDBJ whole genome shotgun (WGS) entry which is preliminary data.</text>
</comment>
<feature type="domain" description="AB hydrolase-1" evidence="3">
    <location>
        <begin position="176"/>
        <end position="414"/>
    </location>
</feature>
<dbReference type="EMBL" id="JACMSC010000016">
    <property type="protein sequence ID" value="KAG6482230.1"/>
    <property type="molecule type" value="Genomic_DNA"/>
</dbReference>
<accession>A0A8J5F8L8</accession>
<feature type="region of interest" description="Disordered" evidence="2">
    <location>
        <begin position="118"/>
        <end position="151"/>
    </location>
</feature>
<dbReference type="GO" id="GO:0080030">
    <property type="term" value="F:methyl indole-3-acetate esterase activity"/>
    <property type="evidence" value="ECO:0007669"/>
    <property type="project" value="TreeGrafter"/>
</dbReference>
<dbReference type="PANTHER" id="PTHR10992:SF872">
    <property type="entry name" value="METHYLESTERASE 11, CHLOROPLASTIC-RELATED"/>
    <property type="match status" value="1"/>
</dbReference>
<organism evidence="4 5">
    <name type="scientific">Zingiber officinale</name>
    <name type="common">Ginger</name>
    <name type="synonym">Amomum zingiber</name>
    <dbReference type="NCBI Taxonomy" id="94328"/>
    <lineage>
        <taxon>Eukaryota</taxon>
        <taxon>Viridiplantae</taxon>
        <taxon>Streptophyta</taxon>
        <taxon>Embryophyta</taxon>
        <taxon>Tracheophyta</taxon>
        <taxon>Spermatophyta</taxon>
        <taxon>Magnoliopsida</taxon>
        <taxon>Liliopsida</taxon>
        <taxon>Zingiberales</taxon>
        <taxon>Zingiberaceae</taxon>
        <taxon>Zingiber</taxon>
    </lineage>
</organism>
<reference evidence="4 5" key="1">
    <citation type="submission" date="2020-08" db="EMBL/GenBank/DDBJ databases">
        <title>Plant Genome Project.</title>
        <authorList>
            <person name="Zhang R.-G."/>
        </authorList>
    </citation>
    <scope>NUCLEOTIDE SEQUENCE [LARGE SCALE GENOMIC DNA]</scope>
    <source>
        <tissue evidence="4">Rhizome</tissue>
    </source>
</reference>
<protein>
    <recommendedName>
        <fullName evidence="3">AB hydrolase-1 domain-containing protein</fullName>
    </recommendedName>
</protein>
<evidence type="ECO:0000259" key="3">
    <source>
        <dbReference type="Pfam" id="PF12697"/>
    </source>
</evidence>
<dbReference type="PANTHER" id="PTHR10992">
    <property type="entry name" value="METHYLESTERASE FAMILY MEMBER"/>
    <property type="match status" value="1"/>
</dbReference>
<dbReference type="GO" id="GO:0009696">
    <property type="term" value="P:salicylic acid metabolic process"/>
    <property type="evidence" value="ECO:0007669"/>
    <property type="project" value="TreeGrafter"/>
</dbReference>
<proteinExistence type="predicted"/>
<evidence type="ECO:0000313" key="5">
    <source>
        <dbReference type="Proteomes" id="UP000734854"/>
    </source>
</evidence>
<dbReference type="GO" id="GO:0009694">
    <property type="term" value="P:jasmonic acid metabolic process"/>
    <property type="evidence" value="ECO:0007669"/>
    <property type="project" value="TreeGrafter"/>
</dbReference>
<dbReference type="InterPro" id="IPR000073">
    <property type="entry name" value="AB_hydrolase_1"/>
</dbReference>
<evidence type="ECO:0000313" key="4">
    <source>
        <dbReference type="EMBL" id="KAG6482230.1"/>
    </source>
</evidence>
<dbReference type="Proteomes" id="UP000734854">
    <property type="component" value="Unassembled WGS sequence"/>
</dbReference>